<evidence type="ECO:0000313" key="2">
    <source>
        <dbReference type="EMBL" id="OTG21426.1"/>
    </source>
</evidence>
<keyword evidence="1" id="KW-1133">Transmembrane helix</keyword>
<keyword evidence="1" id="KW-0472">Membrane</keyword>
<dbReference type="Proteomes" id="UP000215914">
    <property type="component" value="Chromosome 7"/>
</dbReference>
<keyword evidence="3" id="KW-1185">Reference proteome</keyword>
<proteinExistence type="predicted"/>
<reference evidence="3" key="1">
    <citation type="journal article" date="2017" name="Nature">
        <title>The sunflower genome provides insights into oil metabolism, flowering and Asterid evolution.</title>
        <authorList>
            <person name="Badouin H."/>
            <person name="Gouzy J."/>
            <person name="Grassa C.J."/>
            <person name="Murat F."/>
            <person name="Staton S.E."/>
            <person name="Cottret L."/>
            <person name="Lelandais-Briere C."/>
            <person name="Owens G.L."/>
            <person name="Carrere S."/>
            <person name="Mayjonade B."/>
            <person name="Legrand L."/>
            <person name="Gill N."/>
            <person name="Kane N.C."/>
            <person name="Bowers J.E."/>
            <person name="Hubner S."/>
            <person name="Bellec A."/>
            <person name="Berard A."/>
            <person name="Berges H."/>
            <person name="Blanchet N."/>
            <person name="Boniface M.C."/>
            <person name="Brunel D."/>
            <person name="Catrice O."/>
            <person name="Chaidir N."/>
            <person name="Claudel C."/>
            <person name="Donnadieu C."/>
            <person name="Faraut T."/>
            <person name="Fievet G."/>
            <person name="Helmstetter N."/>
            <person name="King M."/>
            <person name="Knapp S.J."/>
            <person name="Lai Z."/>
            <person name="Le Paslier M.C."/>
            <person name="Lippi Y."/>
            <person name="Lorenzon L."/>
            <person name="Mandel J.R."/>
            <person name="Marage G."/>
            <person name="Marchand G."/>
            <person name="Marquand E."/>
            <person name="Bret-Mestries E."/>
            <person name="Morien E."/>
            <person name="Nambeesan S."/>
            <person name="Nguyen T."/>
            <person name="Pegot-Espagnet P."/>
            <person name="Pouilly N."/>
            <person name="Raftis F."/>
            <person name="Sallet E."/>
            <person name="Schiex T."/>
            <person name="Thomas J."/>
            <person name="Vandecasteele C."/>
            <person name="Vares D."/>
            <person name="Vear F."/>
            <person name="Vautrin S."/>
            <person name="Crespi M."/>
            <person name="Mangin B."/>
            <person name="Burke J.M."/>
            <person name="Salse J."/>
            <person name="Munos S."/>
            <person name="Vincourt P."/>
            <person name="Rieseberg L.H."/>
            <person name="Langlade N.B."/>
        </authorList>
    </citation>
    <scope>NUCLEOTIDE SEQUENCE [LARGE SCALE GENOMIC DNA]</scope>
    <source>
        <strain evidence="3">cv. SF193</strain>
    </source>
</reference>
<name>A0A251UEX2_HELAN</name>
<accession>A0A251UEX2</accession>
<keyword evidence="1" id="KW-0812">Transmembrane</keyword>
<protein>
    <submittedName>
        <fullName evidence="2">Uncharacterized protein</fullName>
    </submittedName>
</protein>
<dbReference type="InParanoid" id="A0A251UEX2"/>
<dbReference type="EMBL" id="CM007896">
    <property type="protein sequence ID" value="OTG21426.1"/>
    <property type="molecule type" value="Genomic_DNA"/>
</dbReference>
<sequence length="100" mass="11823">MIYQNQIMSNLQKLIRNWRHHSYGICKQAPNKMLEVNTRKKRGRERRLTSEYIICVPMVGIEISTKLIMAKNVKPMIFKTLYFVSTKSRMVAILVFYLGL</sequence>
<evidence type="ECO:0000313" key="3">
    <source>
        <dbReference type="Proteomes" id="UP000215914"/>
    </source>
</evidence>
<dbReference type="AlphaFoldDB" id="A0A251UEX2"/>
<evidence type="ECO:0000256" key="1">
    <source>
        <dbReference type="SAM" id="Phobius"/>
    </source>
</evidence>
<feature type="transmembrane region" description="Helical" evidence="1">
    <location>
        <begin position="81"/>
        <end position="99"/>
    </location>
</feature>
<feature type="transmembrane region" description="Helical" evidence="1">
    <location>
        <begin position="49"/>
        <end position="69"/>
    </location>
</feature>
<gene>
    <name evidence="2" type="ORF">HannXRQ_Chr07g0204051</name>
</gene>
<organism evidence="2 3">
    <name type="scientific">Helianthus annuus</name>
    <name type="common">Common sunflower</name>
    <dbReference type="NCBI Taxonomy" id="4232"/>
    <lineage>
        <taxon>Eukaryota</taxon>
        <taxon>Viridiplantae</taxon>
        <taxon>Streptophyta</taxon>
        <taxon>Embryophyta</taxon>
        <taxon>Tracheophyta</taxon>
        <taxon>Spermatophyta</taxon>
        <taxon>Magnoliopsida</taxon>
        <taxon>eudicotyledons</taxon>
        <taxon>Gunneridae</taxon>
        <taxon>Pentapetalae</taxon>
        <taxon>asterids</taxon>
        <taxon>campanulids</taxon>
        <taxon>Asterales</taxon>
        <taxon>Asteraceae</taxon>
        <taxon>Asteroideae</taxon>
        <taxon>Heliantheae alliance</taxon>
        <taxon>Heliantheae</taxon>
        <taxon>Helianthus</taxon>
    </lineage>
</organism>